<feature type="non-terminal residue" evidence="2">
    <location>
        <position position="137"/>
    </location>
</feature>
<dbReference type="Pfam" id="PF05133">
    <property type="entry name" value="SPP1_portal"/>
    <property type="match status" value="1"/>
</dbReference>
<dbReference type="InterPro" id="IPR021145">
    <property type="entry name" value="Portal_protein_SPP1_Gp6-like"/>
</dbReference>
<accession>J9GAA7</accession>
<gene>
    <name evidence="2" type="ORF">EVA_08113</name>
</gene>
<sequence>MRKQIEPDQHEINDKSKRPDKPITEERIATGSMKKEKVVIRYEEVNRIFVSLQRLIVDRAVSFLFANRVNLISTTEDEAELKVLEAIKTINYDNKIDSFNRRLAREVMSYTEAAEYWYPVDRPEVSEDYGFKTDKRL</sequence>
<proteinExistence type="predicted"/>
<dbReference type="EMBL" id="AMCI01002037">
    <property type="protein sequence ID" value="EJX03779.1"/>
    <property type="molecule type" value="Genomic_DNA"/>
</dbReference>
<comment type="caution">
    <text evidence="2">The sequence shown here is derived from an EMBL/GenBank/DDBJ whole genome shotgun (WGS) entry which is preliminary data.</text>
</comment>
<protein>
    <submittedName>
        <fullName evidence="2">Uncharacterized protein</fullName>
    </submittedName>
</protein>
<dbReference type="AlphaFoldDB" id="J9GAA7"/>
<evidence type="ECO:0000256" key="1">
    <source>
        <dbReference type="SAM" id="MobiDB-lite"/>
    </source>
</evidence>
<evidence type="ECO:0000313" key="2">
    <source>
        <dbReference type="EMBL" id="EJX03779.1"/>
    </source>
</evidence>
<reference evidence="2" key="1">
    <citation type="journal article" date="2012" name="PLoS ONE">
        <title>Gene sets for utilization of primary and secondary nutrition supplies in the distal gut of endangered iberian lynx.</title>
        <authorList>
            <person name="Alcaide M."/>
            <person name="Messina E."/>
            <person name="Richter M."/>
            <person name="Bargiela R."/>
            <person name="Peplies J."/>
            <person name="Huws S.A."/>
            <person name="Newbold C.J."/>
            <person name="Golyshin P.N."/>
            <person name="Simon M.A."/>
            <person name="Lopez G."/>
            <person name="Yakimov M.M."/>
            <person name="Ferrer M."/>
        </authorList>
    </citation>
    <scope>NUCLEOTIDE SEQUENCE</scope>
</reference>
<organism evidence="2">
    <name type="scientific">gut metagenome</name>
    <dbReference type="NCBI Taxonomy" id="749906"/>
    <lineage>
        <taxon>unclassified sequences</taxon>
        <taxon>metagenomes</taxon>
        <taxon>organismal metagenomes</taxon>
    </lineage>
</organism>
<feature type="region of interest" description="Disordered" evidence="1">
    <location>
        <begin position="1"/>
        <end position="22"/>
    </location>
</feature>
<name>J9GAA7_9ZZZZ</name>